<protein>
    <submittedName>
        <fullName evidence="1">Uncharacterized protein</fullName>
    </submittedName>
</protein>
<reference evidence="1 2" key="1">
    <citation type="submission" date="2019-09" db="EMBL/GenBank/DDBJ databases">
        <title>Draft genome of the ectomycorrhizal ascomycete Sphaerosporella brunnea.</title>
        <authorList>
            <consortium name="DOE Joint Genome Institute"/>
            <person name="Benucci G.M."/>
            <person name="Marozzi G."/>
            <person name="Antonielli L."/>
            <person name="Sanchez S."/>
            <person name="Marco P."/>
            <person name="Wang X."/>
            <person name="Falini L.B."/>
            <person name="Barry K."/>
            <person name="Haridas S."/>
            <person name="Lipzen A."/>
            <person name="Labutti K."/>
            <person name="Grigoriev I.V."/>
            <person name="Murat C."/>
            <person name="Martin F."/>
            <person name="Albertini E."/>
            <person name="Donnini D."/>
            <person name="Bonito G."/>
        </authorList>
    </citation>
    <scope>NUCLEOTIDE SEQUENCE [LARGE SCALE GENOMIC DNA]</scope>
    <source>
        <strain evidence="1 2">Sb_GMNB300</strain>
    </source>
</reference>
<dbReference type="EMBL" id="VXIS01000065">
    <property type="protein sequence ID" value="KAA8908783.1"/>
    <property type="molecule type" value="Genomic_DNA"/>
</dbReference>
<gene>
    <name evidence="1" type="ORF">FN846DRAFT_944621</name>
</gene>
<evidence type="ECO:0000313" key="1">
    <source>
        <dbReference type="EMBL" id="KAA8908783.1"/>
    </source>
</evidence>
<proteinExistence type="predicted"/>
<dbReference type="AlphaFoldDB" id="A0A5J5F037"/>
<comment type="caution">
    <text evidence="1">The sequence shown here is derived from an EMBL/GenBank/DDBJ whole genome shotgun (WGS) entry which is preliminary data.</text>
</comment>
<organism evidence="1 2">
    <name type="scientific">Sphaerosporella brunnea</name>
    <dbReference type="NCBI Taxonomy" id="1250544"/>
    <lineage>
        <taxon>Eukaryota</taxon>
        <taxon>Fungi</taxon>
        <taxon>Dikarya</taxon>
        <taxon>Ascomycota</taxon>
        <taxon>Pezizomycotina</taxon>
        <taxon>Pezizomycetes</taxon>
        <taxon>Pezizales</taxon>
        <taxon>Pyronemataceae</taxon>
        <taxon>Sphaerosporella</taxon>
    </lineage>
</organism>
<evidence type="ECO:0000313" key="2">
    <source>
        <dbReference type="Proteomes" id="UP000326924"/>
    </source>
</evidence>
<dbReference type="InParanoid" id="A0A5J5F037"/>
<keyword evidence="2" id="KW-1185">Reference proteome</keyword>
<sequence length="157" mass="16922">MFLHVVFPHMFPMFPHRLKRQLHALYLAVGRSVCASLQVATSGISCSAGRVCKRTLQPASSRAALVGCCSRPRQRTADRVGSNEKCAAVGARGGGGAGAGLVWPLTQRGRHKDPAVPPLPFSLFFFRSSSATSKSLYSPSQAVELSLPPCFLFLFIF</sequence>
<accession>A0A5J5F037</accession>
<dbReference type="Proteomes" id="UP000326924">
    <property type="component" value="Unassembled WGS sequence"/>
</dbReference>
<name>A0A5J5F037_9PEZI</name>